<dbReference type="SUPFAM" id="SSF140996">
    <property type="entry name" value="Hermes dimerisation domain"/>
    <property type="match status" value="1"/>
</dbReference>
<accession>A0ABN7XD83</accession>
<organism evidence="2 3">
    <name type="scientific">Gigaspora margarita</name>
    <dbReference type="NCBI Taxonomy" id="4874"/>
    <lineage>
        <taxon>Eukaryota</taxon>
        <taxon>Fungi</taxon>
        <taxon>Fungi incertae sedis</taxon>
        <taxon>Mucoromycota</taxon>
        <taxon>Glomeromycotina</taxon>
        <taxon>Glomeromycetes</taxon>
        <taxon>Diversisporales</taxon>
        <taxon>Gigasporaceae</taxon>
        <taxon>Gigaspora</taxon>
    </lineage>
</organism>
<dbReference type="EMBL" id="CAJVQB010113785">
    <property type="protein sequence ID" value="CAG8852585.1"/>
    <property type="molecule type" value="Genomic_DNA"/>
</dbReference>
<evidence type="ECO:0000313" key="2">
    <source>
        <dbReference type="EMBL" id="CAG8852585.1"/>
    </source>
</evidence>
<feature type="non-terminal residue" evidence="2">
    <location>
        <position position="100"/>
    </location>
</feature>
<dbReference type="Proteomes" id="UP000789901">
    <property type="component" value="Unassembled WGS sequence"/>
</dbReference>
<keyword evidence="3" id="KW-1185">Reference proteome</keyword>
<sequence>LQSLQSSRQSNIKDLFSQKQRKPLSKNENENIIQKLIIFIIEDCQPLHILTSQAFGDLLQALNFNFQLPSKTIINEKIDFAYQYSQQQLQSIFENNINFV</sequence>
<proteinExistence type="predicted"/>
<name>A0ABN7XD83_GIGMA</name>
<feature type="non-terminal residue" evidence="2">
    <location>
        <position position="1"/>
    </location>
</feature>
<protein>
    <submittedName>
        <fullName evidence="2">30408_t:CDS:1</fullName>
    </submittedName>
</protein>
<gene>
    <name evidence="2" type="ORF">GMARGA_LOCUS41406</name>
</gene>
<evidence type="ECO:0000256" key="1">
    <source>
        <dbReference type="SAM" id="MobiDB-lite"/>
    </source>
</evidence>
<reference evidence="2 3" key="1">
    <citation type="submission" date="2021-06" db="EMBL/GenBank/DDBJ databases">
        <authorList>
            <person name="Kallberg Y."/>
            <person name="Tangrot J."/>
            <person name="Rosling A."/>
        </authorList>
    </citation>
    <scope>NUCLEOTIDE SEQUENCE [LARGE SCALE GENOMIC DNA]</scope>
    <source>
        <strain evidence="2 3">120-4 pot B 10/14</strain>
    </source>
</reference>
<feature type="region of interest" description="Disordered" evidence="1">
    <location>
        <begin position="1"/>
        <end position="25"/>
    </location>
</feature>
<evidence type="ECO:0000313" key="3">
    <source>
        <dbReference type="Proteomes" id="UP000789901"/>
    </source>
</evidence>
<comment type="caution">
    <text evidence="2">The sequence shown here is derived from an EMBL/GenBank/DDBJ whole genome shotgun (WGS) entry which is preliminary data.</text>
</comment>
<feature type="compositionally biased region" description="Polar residues" evidence="1">
    <location>
        <begin position="1"/>
        <end position="12"/>
    </location>
</feature>